<keyword evidence="1" id="KW-0472">Membrane</keyword>
<feature type="transmembrane region" description="Helical" evidence="1">
    <location>
        <begin position="74"/>
        <end position="96"/>
    </location>
</feature>
<feature type="binding site" evidence="1">
    <location>
        <position position="112"/>
    </location>
    <ligand>
        <name>Fe cation</name>
        <dbReference type="ChEBI" id="CHEBI:24875"/>
    </ligand>
</feature>
<keyword evidence="1" id="KW-1003">Cell membrane</keyword>
<dbReference type="NCBIfam" id="TIGR03753">
    <property type="entry name" value="blh_monoox"/>
    <property type="match status" value="1"/>
</dbReference>
<comment type="subcellular location">
    <subcellularLocation>
        <location evidence="1">Cell membrane</location>
        <topology evidence="1">Multi-pass membrane protein</topology>
    </subcellularLocation>
</comment>
<comment type="caution">
    <text evidence="2">The sequence shown here is derived from an EMBL/GenBank/DDBJ whole genome shotgun (WGS) entry which is preliminary data.</text>
</comment>
<keyword evidence="1" id="KW-0560">Oxidoreductase</keyword>
<dbReference type="Proteomes" id="UP001596445">
    <property type="component" value="Unassembled WGS sequence"/>
</dbReference>
<keyword evidence="1" id="KW-0812">Transmembrane</keyword>
<dbReference type="GO" id="GO:0016121">
    <property type="term" value="P:carotene catabolic process"/>
    <property type="evidence" value="ECO:0007669"/>
    <property type="project" value="UniProtKB-UniRule"/>
</dbReference>
<feature type="transmembrane region" description="Helical" evidence="1">
    <location>
        <begin position="311"/>
        <end position="331"/>
    </location>
</feature>
<dbReference type="HAMAP" id="MF_02093">
    <property type="entry name" value="Beta_carotene_diox"/>
    <property type="match status" value="1"/>
</dbReference>
<feature type="transmembrane region" description="Helical" evidence="1">
    <location>
        <begin position="12"/>
        <end position="35"/>
    </location>
</feature>
<dbReference type="InterPro" id="IPR022270">
    <property type="entry name" value="Blh_diox"/>
</dbReference>
<evidence type="ECO:0000313" key="3">
    <source>
        <dbReference type="Proteomes" id="UP001596445"/>
    </source>
</evidence>
<feature type="transmembrane region" description="Helical" evidence="1">
    <location>
        <begin position="41"/>
        <end position="62"/>
    </location>
</feature>
<gene>
    <name evidence="2" type="ORF">ACFQQG_07750</name>
</gene>
<dbReference type="GO" id="GO:0005506">
    <property type="term" value="F:iron ion binding"/>
    <property type="evidence" value="ECO:0007669"/>
    <property type="project" value="UniProtKB-UniRule"/>
</dbReference>
<feature type="transmembrane region" description="Helical" evidence="1">
    <location>
        <begin position="188"/>
        <end position="206"/>
    </location>
</feature>
<dbReference type="EMBL" id="JBHSZI010000001">
    <property type="protein sequence ID" value="MFC7058085.1"/>
    <property type="molecule type" value="Genomic_DNA"/>
</dbReference>
<proteinExistence type="inferred from homology"/>
<evidence type="ECO:0000256" key="1">
    <source>
        <dbReference type="HAMAP-Rule" id="MF_02093"/>
    </source>
</evidence>
<dbReference type="GO" id="GO:0005886">
    <property type="term" value="C:plasma membrane"/>
    <property type="evidence" value="ECO:0007669"/>
    <property type="project" value="UniProtKB-SubCell"/>
</dbReference>
<keyword evidence="1" id="KW-0223">Dioxygenase</keyword>
<evidence type="ECO:0000313" key="2">
    <source>
        <dbReference type="EMBL" id="MFC7058085.1"/>
    </source>
</evidence>
<dbReference type="GO" id="GO:0010436">
    <property type="term" value="F:carotenoid dioxygenase activity"/>
    <property type="evidence" value="ECO:0007669"/>
    <property type="project" value="UniProtKB-UniRule"/>
</dbReference>
<dbReference type="AlphaFoldDB" id="A0ABD5VXW0"/>
<dbReference type="Pfam" id="PF15461">
    <property type="entry name" value="BCD"/>
    <property type="match status" value="1"/>
</dbReference>
<name>A0ABD5VXW0_9EURY</name>
<feature type="transmembrane region" description="Helical" evidence="1">
    <location>
        <begin position="281"/>
        <end position="299"/>
    </location>
</feature>
<feature type="transmembrane region" description="Helical" evidence="1">
    <location>
        <begin position="226"/>
        <end position="248"/>
    </location>
</feature>
<sequence length="351" mass="38010">MTDDTARRSLVSLTVVPGWVVFAAVTVLFATGLTLPLRYQFVPLVASVLVFGLPHGAVDHLAPTRVRGQPPTRRSLAAVGLLYAVVGGCYAVAWFLAPVASFAVFILITWLHWGQGEVHSLLALLGVDHLETPAQRALTALARGTLPMLVPLVAFPGQYRLVAETLVGLFTSPTLGWADAAFTPRGRLVVGLVVVGLLGASLVLGYHRADRRRDWLVDAGEVGLLVAYFGLVPPVLAVGLYFTCWHALRHVGRLLAIDPAARSRLADQEYGLALARFARDAAPLTAASLLFLAVFYWLVPVAPGTVSEWVGLYLVLIAALTLPHVVVVFWLDREQQVWSSRPALLVERRRG</sequence>
<keyword evidence="3" id="KW-1185">Reference proteome</keyword>
<keyword evidence="1" id="KW-0479">Metal-binding</keyword>
<organism evidence="2 3">
    <name type="scientific">Halovenus salina</name>
    <dbReference type="NCBI Taxonomy" id="1510225"/>
    <lineage>
        <taxon>Archaea</taxon>
        <taxon>Methanobacteriati</taxon>
        <taxon>Methanobacteriota</taxon>
        <taxon>Stenosarchaea group</taxon>
        <taxon>Halobacteria</taxon>
        <taxon>Halobacteriales</taxon>
        <taxon>Haloarculaceae</taxon>
        <taxon>Halovenus</taxon>
    </lineage>
</organism>
<comment type="function">
    <text evidence="1">Catalyzes the cleavage of beta-carotene at its central double bond (15,15') to yield two molecules of all-trans-retinal.</text>
</comment>
<comment type="catalytic activity">
    <reaction evidence="1">
        <text>all-trans-beta-carotene + O2 = 2 all-trans-retinal</text>
        <dbReference type="Rhea" id="RHEA:32887"/>
        <dbReference type="ChEBI" id="CHEBI:15379"/>
        <dbReference type="ChEBI" id="CHEBI:17579"/>
        <dbReference type="ChEBI" id="CHEBI:17898"/>
        <dbReference type="EC" id="1.13.11.63"/>
    </reaction>
</comment>
<accession>A0ABD5VXW0</accession>
<keyword evidence="1" id="KW-0408">Iron</keyword>
<reference evidence="2 3" key="1">
    <citation type="journal article" date="2019" name="Int. J. Syst. Evol. Microbiol.">
        <title>The Global Catalogue of Microorganisms (GCM) 10K type strain sequencing project: providing services to taxonomists for standard genome sequencing and annotation.</title>
        <authorList>
            <consortium name="The Broad Institute Genomics Platform"/>
            <consortium name="The Broad Institute Genome Sequencing Center for Infectious Disease"/>
            <person name="Wu L."/>
            <person name="Ma J."/>
        </authorList>
    </citation>
    <scope>NUCLEOTIDE SEQUENCE [LARGE SCALE GENOMIC DNA]</scope>
    <source>
        <strain evidence="2 3">JCM 30072</strain>
    </source>
</reference>
<comment type="cofactor">
    <cofactor evidence="1">
        <name>Fe(2+)</name>
        <dbReference type="ChEBI" id="CHEBI:29033"/>
    </cofactor>
</comment>
<keyword evidence="1" id="KW-1133">Transmembrane helix</keyword>
<dbReference type="GO" id="GO:0003834">
    <property type="term" value="F:beta-carotene 15,15'-dioxygenase activity"/>
    <property type="evidence" value="ECO:0007669"/>
    <property type="project" value="UniProtKB-EC"/>
</dbReference>
<feature type="binding site" evidence="1">
    <location>
        <position position="246"/>
    </location>
    <ligand>
        <name>Fe cation</name>
        <dbReference type="ChEBI" id="CHEBI:24875"/>
    </ligand>
</feature>
<dbReference type="GeneID" id="76630042"/>
<protein>
    <recommendedName>
        <fullName evidence="1">Probable beta-carotene 15,15'-dioxygenase</fullName>
        <ecNumber evidence="1">1.13.11.63</ecNumber>
    </recommendedName>
</protein>
<dbReference type="EC" id="1.13.11.63" evidence="1"/>
<comment type="similarity">
    <text evidence="1">Belongs to the Brp/Blh beta-carotene diooxygenase family.</text>
</comment>
<feature type="binding site" evidence="1">
    <location>
        <position position="55"/>
    </location>
    <ligand>
        <name>Fe cation</name>
        <dbReference type="ChEBI" id="CHEBI:24875"/>
    </ligand>
</feature>
<feature type="transmembrane region" description="Helical" evidence="1">
    <location>
        <begin position="137"/>
        <end position="155"/>
    </location>
</feature>
<feature type="binding site" evidence="1">
    <location>
        <position position="250"/>
    </location>
    <ligand>
        <name>Fe cation</name>
        <dbReference type="ChEBI" id="CHEBI:24875"/>
    </ligand>
</feature>
<dbReference type="RefSeq" id="WP_267163887.1">
    <property type="nucleotide sequence ID" value="NZ_CP112972.1"/>
</dbReference>